<evidence type="ECO:0000259" key="2">
    <source>
        <dbReference type="Pfam" id="PF13568"/>
    </source>
</evidence>
<dbReference type="Proteomes" id="UP001209317">
    <property type="component" value="Unassembled WGS sequence"/>
</dbReference>
<dbReference type="RefSeq" id="WP_263037354.1">
    <property type="nucleotide sequence ID" value="NZ_JAOTPL010000005.1"/>
</dbReference>
<dbReference type="EMBL" id="JAOTPL010000005">
    <property type="protein sequence ID" value="MCU7693866.1"/>
    <property type="molecule type" value="Genomic_DNA"/>
</dbReference>
<dbReference type="Pfam" id="PF13568">
    <property type="entry name" value="OMP_b-brl_2"/>
    <property type="match status" value="1"/>
</dbReference>
<dbReference type="InterPro" id="IPR025665">
    <property type="entry name" value="Beta-barrel_OMP_2"/>
</dbReference>
<dbReference type="AlphaFoldDB" id="A0AAE3LMH0"/>
<proteinExistence type="predicted"/>
<evidence type="ECO:0000313" key="4">
    <source>
        <dbReference type="Proteomes" id="UP001209317"/>
    </source>
</evidence>
<accession>A0AAE3LMH0</accession>
<feature type="chain" id="PRO_5042052426" evidence="1">
    <location>
        <begin position="21"/>
        <end position="279"/>
    </location>
</feature>
<keyword evidence="4" id="KW-1185">Reference proteome</keyword>
<name>A0AAE3LMH0_9BACT</name>
<comment type="caution">
    <text evidence="3">The sequence shown here is derived from an EMBL/GenBank/DDBJ whole genome shotgun (WGS) entry which is preliminary data.</text>
</comment>
<evidence type="ECO:0000256" key="1">
    <source>
        <dbReference type="SAM" id="SignalP"/>
    </source>
</evidence>
<protein>
    <submittedName>
        <fullName evidence="3">PorT family protein</fullName>
    </submittedName>
</protein>
<keyword evidence="1" id="KW-0732">Signal</keyword>
<evidence type="ECO:0000313" key="3">
    <source>
        <dbReference type="EMBL" id="MCU7693866.1"/>
    </source>
</evidence>
<feature type="signal peptide" evidence="1">
    <location>
        <begin position="1"/>
        <end position="20"/>
    </location>
</feature>
<feature type="domain" description="Outer membrane protein beta-barrel" evidence="2">
    <location>
        <begin position="84"/>
        <end position="247"/>
    </location>
</feature>
<reference evidence="3" key="1">
    <citation type="submission" date="2022-10" db="EMBL/GenBank/DDBJ databases">
        <authorList>
            <person name="Kim H.S."/>
            <person name="Kim J.-S."/>
            <person name="Suh M.K."/>
            <person name="Eom M.K."/>
            <person name="Lee J.-S."/>
        </authorList>
    </citation>
    <scope>NUCLEOTIDE SEQUENCE</scope>
    <source>
        <strain evidence="3">LIP-5</strain>
    </source>
</reference>
<gene>
    <name evidence="3" type="ORF">OD355_04965</name>
</gene>
<sequence>MKRILVSIAAIFIATINLNAQTETTTQDTVSADVTAAIQDNARERRRDDRQPNVDLSKRANDHLMIQFGYLGWMGANGLEQPASKFNREFNIAFMYDKPFKANPNFSVGLGVGYSAGNVFFNNVSLGLKEPPVTNGKLAFKDVSNEIHFRKYKMVTQYVEAPLELRYASNAEEPAKGFRVAVGMKFGYLMKVHTKGKDLYDPSKATEQNKYPSVYGKNYIQKEVAGDNYLNQTRFTGTLRVGYNIVNVFGTYQLNSLFKTGVTNSNIHPFSIGLGLGIL</sequence>
<organism evidence="3 4">
    <name type="scientific">Haoranjiania flava</name>
    <dbReference type="NCBI Taxonomy" id="1856322"/>
    <lineage>
        <taxon>Bacteria</taxon>
        <taxon>Pseudomonadati</taxon>
        <taxon>Bacteroidota</taxon>
        <taxon>Chitinophagia</taxon>
        <taxon>Chitinophagales</taxon>
        <taxon>Chitinophagaceae</taxon>
        <taxon>Haoranjiania</taxon>
    </lineage>
</organism>